<evidence type="ECO:0000313" key="1">
    <source>
        <dbReference type="EMBL" id="KAI5082708.1"/>
    </source>
</evidence>
<reference evidence="1" key="1">
    <citation type="submission" date="2021-01" db="EMBL/GenBank/DDBJ databases">
        <title>Adiantum capillus-veneris genome.</title>
        <authorList>
            <person name="Fang Y."/>
            <person name="Liao Q."/>
        </authorList>
    </citation>
    <scope>NUCLEOTIDE SEQUENCE</scope>
    <source>
        <strain evidence="1">H3</strain>
        <tissue evidence="1">Leaf</tissue>
    </source>
</reference>
<dbReference type="EMBL" id="JABFUD020000002">
    <property type="protein sequence ID" value="KAI5082708.1"/>
    <property type="molecule type" value="Genomic_DNA"/>
</dbReference>
<feature type="non-terminal residue" evidence="1">
    <location>
        <position position="1"/>
    </location>
</feature>
<dbReference type="Proteomes" id="UP000886520">
    <property type="component" value="Chromosome 3"/>
</dbReference>
<name>A0A9D4VAM6_ADICA</name>
<organism evidence="1 2">
    <name type="scientific">Adiantum capillus-veneris</name>
    <name type="common">Maidenhair fern</name>
    <dbReference type="NCBI Taxonomy" id="13818"/>
    <lineage>
        <taxon>Eukaryota</taxon>
        <taxon>Viridiplantae</taxon>
        <taxon>Streptophyta</taxon>
        <taxon>Embryophyta</taxon>
        <taxon>Tracheophyta</taxon>
        <taxon>Polypodiopsida</taxon>
        <taxon>Polypodiidae</taxon>
        <taxon>Polypodiales</taxon>
        <taxon>Pteridineae</taxon>
        <taxon>Pteridaceae</taxon>
        <taxon>Vittarioideae</taxon>
        <taxon>Adiantum</taxon>
    </lineage>
</organism>
<feature type="non-terminal residue" evidence="1">
    <location>
        <position position="150"/>
    </location>
</feature>
<protein>
    <submittedName>
        <fullName evidence="1">Uncharacterized protein</fullName>
    </submittedName>
</protein>
<sequence>AGTGLLGISEGLKEDEHSSQKVELPTYMLKDQDKMSSFRFLVQAGYSDKEALKAVQNSAMIESMKKLDVPIITSNEKLQTPTKLGKVFTLSKKRKVDSEMFKAVRQLDFEPRTVKKVQQKAAIEDARMTIHMLIEVHKFLSSQQIQLDNQ</sequence>
<proteinExistence type="predicted"/>
<gene>
    <name evidence="1" type="ORF">GOP47_0002451</name>
</gene>
<accession>A0A9D4VAM6</accession>
<keyword evidence="2" id="KW-1185">Reference proteome</keyword>
<dbReference type="AlphaFoldDB" id="A0A9D4VAM6"/>
<comment type="caution">
    <text evidence="1">The sequence shown here is derived from an EMBL/GenBank/DDBJ whole genome shotgun (WGS) entry which is preliminary data.</text>
</comment>
<evidence type="ECO:0000313" key="2">
    <source>
        <dbReference type="Proteomes" id="UP000886520"/>
    </source>
</evidence>